<organism evidence="2">
    <name type="scientific">Harpegnathos saltator</name>
    <name type="common">Jerdon's jumping ant</name>
    <dbReference type="NCBI Taxonomy" id="610380"/>
    <lineage>
        <taxon>Eukaryota</taxon>
        <taxon>Metazoa</taxon>
        <taxon>Ecdysozoa</taxon>
        <taxon>Arthropoda</taxon>
        <taxon>Hexapoda</taxon>
        <taxon>Insecta</taxon>
        <taxon>Pterygota</taxon>
        <taxon>Neoptera</taxon>
        <taxon>Endopterygota</taxon>
        <taxon>Hymenoptera</taxon>
        <taxon>Apocrita</taxon>
        <taxon>Aculeata</taxon>
        <taxon>Formicoidea</taxon>
        <taxon>Formicidae</taxon>
        <taxon>Ponerinae</taxon>
        <taxon>Ponerini</taxon>
        <taxon>Harpegnathos</taxon>
    </lineage>
</organism>
<feature type="non-terminal residue" evidence="1">
    <location>
        <position position="1"/>
    </location>
</feature>
<dbReference type="EMBL" id="GL445902">
    <property type="protein sequence ID" value="EFN88855.1"/>
    <property type="molecule type" value="Genomic_DNA"/>
</dbReference>
<sequence length="32" mass="3685">SIAAREVLDRDYNCRWIGRGGPINWPTRSPDL</sequence>
<proteinExistence type="predicted"/>
<gene>
    <name evidence="1" type="ORF">EAI_03455</name>
</gene>
<reference evidence="1 2" key="1">
    <citation type="journal article" date="2010" name="Science">
        <title>Genomic comparison of the ants Camponotus floridanus and Harpegnathos saltator.</title>
        <authorList>
            <person name="Bonasio R."/>
            <person name="Zhang G."/>
            <person name="Ye C."/>
            <person name="Mutti N.S."/>
            <person name="Fang X."/>
            <person name="Qin N."/>
            <person name="Donahue G."/>
            <person name="Yang P."/>
            <person name="Li Q."/>
            <person name="Li C."/>
            <person name="Zhang P."/>
            <person name="Huang Z."/>
            <person name="Berger S.L."/>
            <person name="Reinberg D."/>
            <person name="Wang J."/>
            <person name="Liebig J."/>
        </authorList>
    </citation>
    <scope>NUCLEOTIDE SEQUENCE [LARGE SCALE GENOMIC DNA]</scope>
    <source>
        <strain evidence="1 2">R22 G/1</strain>
    </source>
</reference>
<dbReference type="InParanoid" id="E2B625"/>
<feature type="non-terminal residue" evidence="1">
    <location>
        <position position="32"/>
    </location>
</feature>
<dbReference type="Proteomes" id="UP000008237">
    <property type="component" value="Unassembled WGS sequence"/>
</dbReference>
<protein>
    <submittedName>
        <fullName evidence="1">Uncharacterized protein</fullName>
    </submittedName>
</protein>
<dbReference type="AlphaFoldDB" id="E2B625"/>
<keyword evidence="2" id="KW-1185">Reference proteome</keyword>
<evidence type="ECO:0000313" key="1">
    <source>
        <dbReference type="EMBL" id="EFN88855.1"/>
    </source>
</evidence>
<evidence type="ECO:0000313" key="2">
    <source>
        <dbReference type="Proteomes" id="UP000008237"/>
    </source>
</evidence>
<name>E2B625_HARSA</name>
<accession>E2B625</accession>